<protein>
    <recommendedName>
        <fullName evidence="2">Phage terminase large subunit N-terminal domain-containing protein</fullName>
    </recommendedName>
</protein>
<gene>
    <name evidence="1" type="ORF">LCGC14_1405820</name>
</gene>
<reference evidence="1" key="1">
    <citation type="journal article" date="2015" name="Nature">
        <title>Complex archaea that bridge the gap between prokaryotes and eukaryotes.</title>
        <authorList>
            <person name="Spang A."/>
            <person name="Saw J.H."/>
            <person name="Jorgensen S.L."/>
            <person name="Zaremba-Niedzwiedzka K."/>
            <person name="Martijn J."/>
            <person name="Lind A.E."/>
            <person name="van Eijk R."/>
            <person name="Schleper C."/>
            <person name="Guy L."/>
            <person name="Ettema T.J."/>
        </authorList>
    </citation>
    <scope>NUCLEOTIDE SEQUENCE</scope>
</reference>
<dbReference type="AlphaFoldDB" id="A0A0F9MXB1"/>
<dbReference type="EMBL" id="LAZR01009227">
    <property type="protein sequence ID" value="KKM73902.1"/>
    <property type="molecule type" value="Genomic_DNA"/>
</dbReference>
<comment type="caution">
    <text evidence="1">The sequence shown here is derived from an EMBL/GenBank/DDBJ whole genome shotgun (WGS) entry which is preliminary data.</text>
</comment>
<evidence type="ECO:0000313" key="1">
    <source>
        <dbReference type="EMBL" id="KKM73902.1"/>
    </source>
</evidence>
<accession>A0A0F9MXB1</accession>
<name>A0A0F9MXB1_9ZZZZ</name>
<organism evidence="1">
    <name type="scientific">marine sediment metagenome</name>
    <dbReference type="NCBI Taxonomy" id="412755"/>
    <lineage>
        <taxon>unclassified sequences</taxon>
        <taxon>metagenomes</taxon>
        <taxon>ecological metagenomes</taxon>
    </lineage>
</organism>
<sequence length="568" mass="64051">MNTDLINEQMMQVDAGYWAAQWPIKLQAGPFTFKGFEYQLEPMAFTGRRICYLKGRQSFGATIMEVLKDLHGMIMGKYKMGVAHIFPNMDEVGDFSKSIFKPLIAANKSSIGKYVKNVAGGTDTTTLKRVRDAMLFLRGARLGQKVGDSNENTSSKTSAFSCDKCVFDEVDFMDPEAIVKYIESMNMSPHKHEVYLGNPSHEDFGIDLIFQRSDQRYWFRKCSCSGLISTPVATTVRGSWTCAEKSFPGCVKIRSDGTGYIGCDKCGKEVPVWAGEGTGEWAPGYRDKSDYMYGYRASQLMAPLNDPAETLESYVNPPFGNLADVYRLKLGRAYSDKNEKLRKGDVLMCCGNDGLSIKHSGPCAMGVDVGKVKHVVIGTKLPKDKYEILRAIKIPEGRDGWNQIADLARMYNVKSTVIDIRPYEDEARAYQAKHGGGMTNPETFLCEYSDTQITDSAFNINTGVVKVHRTGIFDQTHRIISMGELILPRQCPEIEEFARQCCNCARFEEKDKRKNTVVHRYRPTGDRQEHFRNAMNYFVLACSGHRVGTVSRYKTKQYAEVDNEYERV</sequence>
<proteinExistence type="predicted"/>
<evidence type="ECO:0008006" key="2">
    <source>
        <dbReference type="Google" id="ProtNLM"/>
    </source>
</evidence>